<evidence type="ECO:0000256" key="1">
    <source>
        <dbReference type="SAM" id="Phobius"/>
    </source>
</evidence>
<dbReference type="EMBL" id="OCMT01000005">
    <property type="protein sequence ID" value="SOD20459.1"/>
    <property type="molecule type" value="Genomic_DNA"/>
</dbReference>
<proteinExistence type="predicted"/>
<evidence type="ECO:0000313" key="3">
    <source>
        <dbReference type="Proteomes" id="UP000219281"/>
    </source>
</evidence>
<feature type="transmembrane region" description="Helical" evidence="1">
    <location>
        <begin position="12"/>
        <end position="29"/>
    </location>
</feature>
<dbReference type="AlphaFoldDB" id="A0A286AEY2"/>
<keyword evidence="1" id="KW-0472">Membrane</keyword>
<sequence length="58" mass="6905">MRKTKKYRIKLIWLMGPVWLLIGLYPLFINSSLQIVNYLELTLGVGLSLFLIFDRYQD</sequence>
<dbReference type="Proteomes" id="UP000219281">
    <property type="component" value="Unassembled WGS sequence"/>
</dbReference>
<keyword evidence="1" id="KW-1133">Transmembrane helix</keyword>
<reference evidence="3" key="1">
    <citation type="submission" date="2017-09" db="EMBL/GenBank/DDBJ databases">
        <authorList>
            <person name="Varghese N."/>
            <person name="Submissions S."/>
        </authorList>
    </citation>
    <scope>NUCLEOTIDE SEQUENCE [LARGE SCALE GENOMIC DNA]</scope>
    <source>
        <strain evidence="3">CGMCC 1.12803</strain>
    </source>
</reference>
<keyword evidence="1" id="KW-0812">Transmembrane</keyword>
<name>A0A286AEY2_9SPHI</name>
<evidence type="ECO:0000313" key="2">
    <source>
        <dbReference type="EMBL" id="SOD20459.1"/>
    </source>
</evidence>
<feature type="transmembrane region" description="Helical" evidence="1">
    <location>
        <begin position="35"/>
        <end position="53"/>
    </location>
</feature>
<organism evidence="2 3">
    <name type="scientific">Pedobacter xixiisoli</name>
    <dbReference type="NCBI Taxonomy" id="1476464"/>
    <lineage>
        <taxon>Bacteria</taxon>
        <taxon>Pseudomonadati</taxon>
        <taxon>Bacteroidota</taxon>
        <taxon>Sphingobacteriia</taxon>
        <taxon>Sphingobacteriales</taxon>
        <taxon>Sphingobacteriaceae</taxon>
        <taxon>Pedobacter</taxon>
    </lineage>
</organism>
<accession>A0A286AEY2</accession>
<protein>
    <submittedName>
        <fullName evidence="2">Uncharacterized protein</fullName>
    </submittedName>
</protein>
<gene>
    <name evidence="2" type="ORF">SAMN06297358_4182</name>
</gene>
<keyword evidence="3" id="KW-1185">Reference proteome</keyword>